<gene>
    <name evidence="1" type="ORF">BDV98DRAFT_568908</name>
</gene>
<accession>A0A5C3QHE4</accession>
<evidence type="ECO:0000313" key="2">
    <source>
        <dbReference type="Proteomes" id="UP000305067"/>
    </source>
</evidence>
<dbReference type="Proteomes" id="UP000305067">
    <property type="component" value="Unassembled WGS sequence"/>
</dbReference>
<dbReference type="EMBL" id="ML178827">
    <property type="protein sequence ID" value="TFL00907.1"/>
    <property type="molecule type" value="Genomic_DNA"/>
</dbReference>
<proteinExistence type="predicted"/>
<keyword evidence="2" id="KW-1185">Reference proteome</keyword>
<organism evidence="1 2">
    <name type="scientific">Pterulicium gracile</name>
    <dbReference type="NCBI Taxonomy" id="1884261"/>
    <lineage>
        <taxon>Eukaryota</taxon>
        <taxon>Fungi</taxon>
        <taxon>Dikarya</taxon>
        <taxon>Basidiomycota</taxon>
        <taxon>Agaricomycotina</taxon>
        <taxon>Agaricomycetes</taxon>
        <taxon>Agaricomycetidae</taxon>
        <taxon>Agaricales</taxon>
        <taxon>Pleurotineae</taxon>
        <taxon>Pterulaceae</taxon>
        <taxon>Pterulicium</taxon>
    </lineage>
</organism>
<protein>
    <submittedName>
        <fullName evidence="1">Uncharacterized protein</fullName>
    </submittedName>
</protein>
<reference evidence="1 2" key="1">
    <citation type="journal article" date="2019" name="Nat. Ecol. Evol.">
        <title>Megaphylogeny resolves global patterns of mushroom evolution.</title>
        <authorList>
            <person name="Varga T."/>
            <person name="Krizsan K."/>
            <person name="Foldi C."/>
            <person name="Dima B."/>
            <person name="Sanchez-Garcia M."/>
            <person name="Sanchez-Ramirez S."/>
            <person name="Szollosi G.J."/>
            <person name="Szarkandi J.G."/>
            <person name="Papp V."/>
            <person name="Albert L."/>
            <person name="Andreopoulos W."/>
            <person name="Angelini C."/>
            <person name="Antonin V."/>
            <person name="Barry K.W."/>
            <person name="Bougher N.L."/>
            <person name="Buchanan P."/>
            <person name="Buyck B."/>
            <person name="Bense V."/>
            <person name="Catcheside P."/>
            <person name="Chovatia M."/>
            <person name="Cooper J."/>
            <person name="Damon W."/>
            <person name="Desjardin D."/>
            <person name="Finy P."/>
            <person name="Geml J."/>
            <person name="Haridas S."/>
            <person name="Hughes K."/>
            <person name="Justo A."/>
            <person name="Karasinski D."/>
            <person name="Kautmanova I."/>
            <person name="Kiss B."/>
            <person name="Kocsube S."/>
            <person name="Kotiranta H."/>
            <person name="LaButti K.M."/>
            <person name="Lechner B.E."/>
            <person name="Liimatainen K."/>
            <person name="Lipzen A."/>
            <person name="Lukacs Z."/>
            <person name="Mihaltcheva S."/>
            <person name="Morgado L.N."/>
            <person name="Niskanen T."/>
            <person name="Noordeloos M.E."/>
            <person name="Ohm R.A."/>
            <person name="Ortiz-Santana B."/>
            <person name="Ovrebo C."/>
            <person name="Racz N."/>
            <person name="Riley R."/>
            <person name="Savchenko A."/>
            <person name="Shiryaev A."/>
            <person name="Soop K."/>
            <person name="Spirin V."/>
            <person name="Szebenyi C."/>
            <person name="Tomsovsky M."/>
            <person name="Tulloss R.E."/>
            <person name="Uehling J."/>
            <person name="Grigoriev I.V."/>
            <person name="Vagvolgyi C."/>
            <person name="Papp T."/>
            <person name="Martin F.M."/>
            <person name="Miettinen O."/>
            <person name="Hibbett D.S."/>
            <person name="Nagy L.G."/>
        </authorList>
    </citation>
    <scope>NUCLEOTIDE SEQUENCE [LARGE SCALE GENOMIC DNA]</scope>
    <source>
        <strain evidence="1 2">CBS 309.79</strain>
    </source>
</reference>
<evidence type="ECO:0000313" key="1">
    <source>
        <dbReference type="EMBL" id="TFL00907.1"/>
    </source>
</evidence>
<dbReference type="OrthoDB" id="2884925at2759"/>
<dbReference type="AlphaFoldDB" id="A0A5C3QHE4"/>
<dbReference type="Gene3D" id="1.20.1280.50">
    <property type="match status" value="1"/>
</dbReference>
<name>A0A5C3QHE4_9AGAR</name>
<sequence length="124" mass="14035">MANTIGSLPDCILEGIFLLALEPNLSTIYTRQAPNKKAPWNIAAVSRSWRQIALSTRRLWTNIDVEDSHTCKRVKDICIVQFPIICCYRQLKQLQLLPLNVDMSCVTCKCNQSVLRIAAAQCQQ</sequence>